<evidence type="ECO:0000256" key="11">
    <source>
        <dbReference type="SAM" id="Phobius"/>
    </source>
</evidence>
<evidence type="ECO:0000256" key="7">
    <source>
        <dbReference type="ARBA" id="ARBA00022692"/>
    </source>
</evidence>
<evidence type="ECO:0000256" key="6">
    <source>
        <dbReference type="ARBA" id="ARBA00022679"/>
    </source>
</evidence>
<evidence type="ECO:0000256" key="8">
    <source>
        <dbReference type="ARBA" id="ARBA00022777"/>
    </source>
</evidence>
<dbReference type="Pfam" id="PF17203">
    <property type="entry name" value="sCache_3_2"/>
    <property type="match status" value="1"/>
</dbReference>
<dbReference type="InterPro" id="IPR033463">
    <property type="entry name" value="sCache_3"/>
</dbReference>
<feature type="domain" description="HAMP" evidence="12">
    <location>
        <begin position="187"/>
        <end position="239"/>
    </location>
</feature>
<accession>A0A7V4U2G7</accession>
<dbReference type="PROSITE" id="PS50885">
    <property type="entry name" value="HAMP"/>
    <property type="match status" value="1"/>
</dbReference>
<organism evidence="13">
    <name type="scientific">Caldithrix abyssi</name>
    <dbReference type="NCBI Taxonomy" id="187145"/>
    <lineage>
        <taxon>Bacteria</taxon>
        <taxon>Pseudomonadati</taxon>
        <taxon>Calditrichota</taxon>
        <taxon>Calditrichia</taxon>
        <taxon>Calditrichales</taxon>
        <taxon>Calditrichaceae</taxon>
        <taxon>Caldithrix</taxon>
    </lineage>
</organism>
<proteinExistence type="predicted"/>
<protein>
    <recommendedName>
        <fullName evidence="3">histidine kinase</fullName>
        <ecNumber evidence="3">2.7.13.3</ecNumber>
    </recommendedName>
</protein>
<dbReference type="GO" id="GO:0005886">
    <property type="term" value="C:plasma membrane"/>
    <property type="evidence" value="ECO:0007669"/>
    <property type="project" value="UniProtKB-SubCell"/>
</dbReference>
<gene>
    <name evidence="13" type="ORF">ENK44_12030</name>
</gene>
<evidence type="ECO:0000256" key="9">
    <source>
        <dbReference type="ARBA" id="ARBA00022989"/>
    </source>
</evidence>
<evidence type="ECO:0000256" key="1">
    <source>
        <dbReference type="ARBA" id="ARBA00000085"/>
    </source>
</evidence>
<keyword evidence="4" id="KW-1003">Cell membrane</keyword>
<evidence type="ECO:0000256" key="4">
    <source>
        <dbReference type="ARBA" id="ARBA00022475"/>
    </source>
</evidence>
<keyword evidence="7 11" id="KW-0812">Transmembrane</keyword>
<dbReference type="CDD" id="cd06225">
    <property type="entry name" value="HAMP"/>
    <property type="match status" value="1"/>
</dbReference>
<dbReference type="PANTHER" id="PTHR45528">
    <property type="entry name" value="SENSOR HISTIDINE KINASE CPXA"/>
    <property type="match status" value="1"/>
</dbReference>
<dbReference type="GO" id="GO:0000155">
    <property type="term" value="F:phosphorelay sensor kinase activity"/>
    <property type="evidence" value="ECO:0007669"/>
    <property type="project" value="TreeGrafter"/>
</dbReference>
<dbReference type="EC" id="2.7.13.3" evidence="3"/>
<sequence>MKFLSLRWKISGILVISNLVLGVLLVWIVNRTVSGSIQKELIDRGKTIAVNLAQYSAERLIEEDKIGLKQLVTGALNFESVEYILILNSEGTILADTYNEQVPAALTETKTPEQNRLDQPQRIQLNEAGTVCYDIWMPVEDGYLGYIRVGMKEDYITESVKKTNFIVVVTIAGLTLVGIIVVLVLANRIISPILYLTRRADEISTGKLEEKVEVHTKDEIELLGKALERLRESVKIALDRLKKHQTLRM</sequence>
<keyword evidence="8" id="KW-0418">Kinase</keyword>
<keyword evidence="6" id="KW-0808">Transferase</keyword>
<evidence type="ECO:0000256" key="2">
    <source>
        <dbReference type="ARBA" id="ARBA00004651"/>
    </source>
</evidence>
<name>A0A7V4U2G7_CALAY</name>
<comment type="caution">
    <text evidence="13">The sequence shown here is derived from an EMBL/GenBank/DDBJ whole genome shotgun (WGS) entry which is preliminary data.</text>
</comment>
<keyword evidence="10 11" id="KW-0472">Membrane</keyword>
<comment type="subcellular location">
    <subcellularLocation>
        <location evidence="2">Cell membrane</location>
        <topology evidence="2">Multi-pass membrane protein</topology>
    </subcellularLocation>
</comment>
<dbReference type="Pfam" id="PF00672">
    <property type="entry name" value="HAMP"/>
    <property type="match status" value="1"/>
</dbReference>
<evidence type="ECO:0000313" key="13">
    <source>
        <dbReference type="EMBL" id="HGY56428.1"/>
    </source>
</evidence>
<dbReference type="AlphaFoldDB" id="A0A7V4U2G7"/>
<dbReference type="SMART" id="SM00304">
    <property type="entry name" value="HAMP"/>
    <property type="match status" value="1"/>
</dbReference>
<evidence type="ECO:0000256" key="5">
    <source>
        <dbReference type="ARBA" id="ARBA00022553"/>
    </source>
</evidence>
<dbReference type="SUPFAM" id="SSF158472">
    <property type="entry name" value="HAMP domain-like"/>
    <property type="match status" value="1"/>
</dbReference>
<comment type="catalytic activity">
    <reaction evidence="1">
        <text>ATP + protein L-histidine = ADP + protein N-phospho-L-histidine.</text>
        <dbReference type="EC" id="2.7.13.3"/>
    </reaction>
</comment>
<evidence type="ECO:0000256" key="10">
    <source>
        <dbReference type="ARBA" id="ARBA00023136"/>
    </source>
</evidence>
<dbReference type="Gene3D" id="6.10.340.10">
    <property type="match status" value="1"/>
</dbReference>
<feature type="transmembrane region" description="Helical" evidence="11">
    <location>
        <begin position="165"/>
        <end position="190"/>
    </location>
</feature>
<evidence type="ECO:0000259" key="12">
    <source>
        <dbReference type="PROSITE" id="PS50885"/>
    </source>
</evidence>
<dbReference type="InterPro" id="IPR003660">
    <property type="entry name" value="HAMP_dom"/>
</dbReference>
<keyword evidence="9 11" id="KW-1133">Transmembrane helix</keyword>
<dbReference type="Proteomes" id="UP000885779">
    <property type="component" value="Unassembled WGS sequence"/>
</dbReference>
<dbReference type="PANTHER" id="PTHR45528:SF10">
    <property type="entry name" value="METHYL-ACCEPTING CHEMOTAXIS PROTEIN"/>
    <property type="match status" value="1"/>
</dbReference>
<reference evidence="13" key="1">
    <citation type="journal article" date="2020" name="mSystems">
        <title>Genome- and Community-Level Interaction Insights into Carbon Utilization and Element Cycling Functions of Hydrothermarchaeota in Hydrothermal Sediment.</title>
        <authorList>
            <person name="Zhou Z."/>
            <person name="Liu Y."/>
            <person name="Xu W."/>
            <person name="Pan J."/>
            <person name="Luo Z.H."/>
            <person name="Li M."/>
        </authorList>
    </citation>
    <scope>NUCLEOTIDE SEQUENCE [LARGE SCALE GENOMIC DNA]</scope>
    <source>
        <strain evidence="13">HyVt-577</strain>
    </source>
</reference>
<dbReference type="EMBL" id="DRQG01000110">
    <property type="protein sequence ID" value="HGY56428.1"/>
    <property type="molecule type" value="Genomic_DNA"/>
</dbReference>
<evidence type="ECO:0000256" key="3">
    <source>
        <dbReference type="ARBA" id="ARBA00012438"/>
    </source>
</evidence>
<feature type="transmembrane region" description="Helical" evidence="11">
    <location>
        <begin position="12"/>
        <end position="29"/>
    </location>
</feature>
<dbReference type="InterPro" id="IPR050398">
    <property type="entry name" value="HssS/ArlS-like"/>
</dbReference>
<keyword evidence="5" id="KW-0597">Phosphoprotein</keyword>